<feature type="domain" description="Glycosyl transferase family 51" evidence="19">
    <location>
        <begin position="56"/>
        <end position="231"/>
    </location>
</feature>
<evidence type="ECO:0000256" key="11">
    <source>
        <dbReference type="ARBA" id="ARBA00022984"/>
    </source>
</evidence>
<evidence type="ECO:0000256" key="10">
    <source>
        <dbReference type="ARBA" id="ARBA00022960"/>
    </source>
</evidence>
<dbReference type="GO" id="GO:0071555">
    <property type="term" value="P:cell wall organization"/>
    <property type="evidence" value="ECO:0007669"/>
    <property type="project" value="UniProtKB-KW"/>
</dbReference>
<keyword evidence="10" id="KW-0133">Cell shape</keyword>
<evidence type="ECO:0000256" key="9">
    <source>
        <dbReference type="ARBA" id="ARBA00022801"/>
    </source>
</evidence>
<dbReference type="GO" id="GO:0006508">
    <property type="term" value="P:proteolysis"/>
    <property type="evidence" value="ECO:0007669"/>
    <property type="project" value="UniProtKB-KW"/>
</dbReference>
<dbReference type="InterPro" id="IPR050396">
    <property type="entry name" value="Glycosyltr_51/Transpeptidase"/>
</dbReference>
<evidence type="ECO:0000256" key="4">
    <source>
        <dbReference type="ARBA" id="ARBA00022475"/>
    </source>
</evidence>
<dbReference type="Gene3D" id="1.10.3810.10">
    <property type="entry name" value="Biosynthetic peptidoglycan transglycosylase-like"/>
    <property type="match status" value="1"/>
</dbReference>
<dbReference type="InterPro" id="IPR001460">
    <property type="entry name" value="PCN-bd_Tpept"/>
</dbReference>
<reference evidence="20" key="1">
    <citation type="submission" date="2021-04" db="EMBL/GenBank/DDBJ databases">
        <title>Isolation and polyphasic classification of algal microorganism.</title>
        <authorList>
            <person name="Wang S."/>
        </authorList>
    </citation>
    <scope>NUCLEOTIDE SEQUENCE</scope>
    <source>
        <strain evidence="20">720a</strain>
    </source>
</reference>
<evidence type="ECO:0000256" key="7">
    <source>
        <dbReference type="ARBA" id="ARBA00022676"/>
    </source>
</evidence>
<keyword evidence="8" id="KW-0808">Transferase</keyword>
<dbReference type="GO" id="GO:0008360">
    <property type="term" value="P:regulation of cell shape"/>
    <property type="evidence" value="ECO:0007669"/>
    <property type="project" value="UniProtKB-KW"/>
</dbReference>
<dbReference type="PANTHER" id="PTHR32282">
    <property type="entry name" value="BINDING PROTEIN TRANSPEPTIDASE, PUTATIVE-RELATED"/>
    <property type="match status" value="1"/>
</dbReference>
<dbReference type="GO" id="GO:0005886">
    <property type="term" value="C:plasma membrane"/>
    <property type="evidence" value="ECO:0007669"/>
    <property type="project" value="UniProtKB-SubCell"/>
</dbReference>
<comment type="caution">
    <text evidence="20">The sequence shown here is derived from an EMBL/GenBank/DDBJ whole genome shotgun (WGS) entry which is preliminary data.</text>
</comment>
<keyword evidence="9" id="KW-0378">Hydrolase</keyword>
<dbReference type="InterPro" id="IPR036950">
    <property type="entry name" value="PBP_transglycosylase"/>
</dbReference>
<keyword evidence="21" id="KW-1185">Reference proteome</keyword>
<keyword evidence="4" id="KW-1003">Cell membrane</keyword>
<evidence type="ECO:0000256" key="8">
    <source>
        <dbReference type="ARBA" id="ARBA00022679"/>
    </source>
</evidence>
<evidence type="ECO:0000256" key="1">
    <source>
        <dbReference type="ARBA" id="ARBA00004236"/>
    </source>
</evidence>
<keyword evidence="5" id="KW-0121">Carboxypeptidase</keyword>
<evidence type="ECO:0000256" key="3">
    <source>
        <dbReference type="ARBA" id="ARBA00007739"/>
    </source>
</evidence>
<evidence type="ECO:0000313" key="21">
    <source>
        <dbReference type="Proteomes" id="UP000675284"/>
    </source>
</evidence>
<evidence type="ECO:0000256" key="12">
    <source>
        <dbReference type="ARBA" id="ARBA00023136"/>
    </source>
</evidence>
<dbReference type="RefSeq" id="WP_166530100.1">
    <property type="nucleotide sequence ID" value="NZ_JAGSOT010000013.1"/>
</dbReference>
<evidence type="ECO:0000259" key="18">
    <source>
        <dbReference type="Pfam" id="PF00905"/>
    </source>
</evidence>
<feature type="transmembrane region" description="Helical" evidence="17">
    <location>
        <begin position="12"/>
        <end position="38"/>
    </location>
</feature>
<dbReference type="Pfam" id="PF00912">
    <property type="entry name" value="Transgly"/>
    <property type="match status" value="1"/>
</dbReference>
<dbReference type="NCBIfam" id="TIGR02074">
    <property type="entry name" value="PBP_1a_fam"/>
    <property type="match status" value="1"/>
</dbReference>
<keyword evidence="11" id="KW-0573">Peptidoglycan synthesis</keyword>
<sequence>MAKKRKIRIHKLFLISIGSLFLTGISLFIFVYLLSFVLGPPELANDQNTILYSSSGEIIGEQHEGENREWVNLKDMSEAVIQATVAIEDRNFYEHHGFDIKRIFGALLKDIQTWSLKEGASTLTQQYARNLYLSHEKTWLRKMKEAFYTVRLEMFYSKDKILEGYLNTIYYGHGAYGIESASNLFFDTSSKQLTLAQASMLAGIPKGPTYYSPLNDSKRAEDRQKQILQAMYQQGKITEMEYKQAAQAKLVYKKSNAQEKERVGPYFQDFVIKEAADLLNMEVEGIRSGGYQIHTTLQKDHQLLLEEQINHAITPTSEVQAGALAMNPNTGGIIAMVGGRNYQESSFNRTVQAKRQPGSSFKPFLYYAALENGYKPNTMLPSKPTTFQLANGETYQPSNYNGYYANKEITLAQALALSDNIYAVKTNLFVGPKTLVETAREFGITSKLPEVPSLALGSAAVSMKEMVTGYSMLANGGYKIDAHSISKIIDHNGKTVYKHKSEKKNQILDQRKTFILTHLMTGMFDHELDGYMPVTGSTITDQLNRLYAGKSGSTNSDSWMIGFSPSIATGIWIGYDDNRKIEKVAEERYAKEIWADFMRKSHENLPNETFSVPSGVIGVPVDPTTGKRATPYCNTSRVMFFEKGTEPHEYCTEHFHHNQEDKDVKREDKSIVEKIFDLFD</sequence>
<keyword evidence="14" id="KW-0961">Cell wall biogenesis/degradation</keyword>
<keyword evidence="7" id="KW-0328">Glycosyltransferase</keyword>
<keyword evidence="6" id="KW-0645">Protease</keyword>
<dbReference type="InterPro" id="IPR012338">
    <property type="entry name" value="Beta-lactam/transpept-like"/>
</dbReference>
<keyword evidence="13" id="KW-0511">Multifunctional enzyme</keyword>
<dbReference type="GO" id="GO:0030288">
    <property type="term" value="C:outer membrane-bounded periplasmic space"/>
    <property type="evidence" value="ECO:0007669"/>
    <property type="project" value="TreeGrafter"/>
</dbReference>
<comment type="catalytic activity">
    <reaction evidence="16">
        <text>[GlcNAc-(1-&gt;4)-Mur2Ac(oyl-L-Ala-gamma-D-Glu-L-Lys-D-Ala-D-Ala)](n)-di-trans,octa-cis-undecaprenyl diphosphate + beta-D-GlcNAc-(1-&gt;4)-Mur2Ac(oyl-L-Ala-gamma-D-Glu-L-Lys-D-Ala-D-Ala)-di-trans,octa-cis-undecaprenyl diphosphate = [GlcNAc-(1-&gt;4)-Mur2Ac(oyl-L-Ala-gamma-D-Glu-L-Lys-D-Ala-D-Ala)](n+1)-di-trans,octa-cis-undecaprenyl diphosphate + di-trans,octa-cis-undecaprenyl diphosphate + H(+)</text>
        <dbReference type="Rhea" id="RHEA:23708"/>
        <dbReference type="Rhea" id="RHEA-COMP:9602"/>
        <dbReference type="Rhea" id="RHEA-COMP:9603"/>
        <dbReference type="ChEBI" id="CHEBI:15378"/>
        <dbReference type="ChEBI" id="CHEBI:58405"/>
        <dbReference type="ChEBI" id="CHEBI:60033"/>
        <dbReference type="ChEBI" id="CHEBI:78435"/>
        <dbReference type="EC" id="2.4.99.28"/>
    </reaction>
</comment>
<dbReference type="EMBL" id="JAGSOT010000013">
    <property type="protein sequence ID" value="MBR7795598.1"/>
    <property type="molecule type" value="Genomic_DNA"/>
</dbReference>
<evidence type="ECO:0000256" key="16">
    <source>
        <dbReference type="ARBA" id="ARBA00049902"/>
    </source>
</evidence>
<evidence type="ECO:0000313" key="20">
    <source>
        <dbReference type="EMBL" id="MBR7795598.1"/>
    </source>
</evidence>
<dbReference type="FunFam" id="1.10.3810.10:FF:000001">
    <property type="entry name" value="Penicillin-binding protein 1A"/>
    <property type="match status" value="1"/>
</dbReference>
<dbReference type="Gene3D" id="3.40.710.10">
    <property type="entry name" value="DD-peptidase/beta-lactamase superfamily"/>
    <property type="match status" value="1"/>
</dbReference>
<evidence type="ECO:0000256" key="15">
    <source>
        <dbReference type="ARBA" id="ARBA00034000"/>
    </source>
</evidence>
<dbReference type="SUPFAM" id="SSF56601">
    <property type="entry name" value="beta-lactamase/transpeptidase-like"/>
    <property type="match status" value="1"/>
</dbReference>
<dbReference type="PANTHER" id="PTHR32282:SF11">
    <property type="entry name" value="PENICILLIN-BINDING PROTEIN 1B"/>
    <property type="match status" value="1"/>
</dbReference>
<dbReference type="GO" id="GO:0008955">
    <property type="term" value="F:peptidoglycan glycosyltransferase activity"/>
    <property type="evidence" value="ECO:0007669"/>
    <property type="project" value="UniProtKB-EC"/>
</dbReference>
<evidence type="ECO:0000256" key="14">
    <source>
        <dbReference type="ARBA" id="ARBA00023316"/>
    </source>
</evidence>
<comment type="subcellular location">
    <subcellularLocation>
        <location evidence="1">Cell membrane</location>
    </subcellularLocation>
</comment>
<dbReference type="Pfam" id="PF00905">
    <property type="entry name" value="Transpeptidase"/>
    <property type="match status" value="1"/>
</dbReference>
<comment type="similarity">
    <text evidence="2">In the C-terminal section; belongs to the transpeptidase family.</text>
</comment>
<evidence type="ECO:0000256" key="2">
    <source>
        <dbReference type="ARBA" id="ARBA00007090"/>
    </source>
</evidence>
<dbReference type="GO" id="GO:0009002">
    <property type="term" value="F:serine-type D-Ala-D-Ala carboxypeptidase activity"/>
    <property type="evidence" value="ECO:0007669"/>
    <property type="project" value="UniProtKB-EC"/>
</dbReference>
<comment type="similarity">
    <text evidence="3">In the N-terminal section; belongs to the glycosyltransferase 51 family.</text>
</comment>
<keyword evidence="17" id="KW-1133">Transmembrane helix</keyword>
<comment type="catalytic activity">
    <reaction evidence="15">
        <text>Preferential cleavage: (Ac)2-L-Lys-D-Ala-|-D-Ala. Also transpeptidation of peptidyl-alanyl moieties that are N-acyl substituents of D-alanine.</text>
        <dbReference type="EC" id="3.4.16.4"/>
    </reaction>
</comment>
<protein>
    <submittedName>
        <fullName evidence="20">Penicillin-binding protein</fullName>
    </submittedName>
</protein>
<evidence type="ECO:0000259" key="19">
    <source>
        <dbReference type="Pfam" id="PF00912"/>
    </source>
</evidence>
<keyword evidence="17" id="KW-0812">Transmembrane</keyword>
<name>A0A941DWR8_9BACI</name>
<dbReference type="GO" id="GO:0008658">
    <property type="term" value="F:penicillin binding"/>
    <property type="evidence" value="ECO:0007669"/>
    <property type="project" value="InterPro"/>
</dbReference>
<dbReference type="Proteomes" id="UP000675284">
    <property type="component" value="Unassembled WGS sequence"/>
</dbReference>
<organism evidence="20 21">
    <name type="scientific">Virgibacillus salarius</name>
    <dbReference type="NCBI Taxonomy" id="447199"/>
    <lineage>
        <taxon>Bacteria</taxon>
        <taxon>Bacillati</taxon>
        <taxon>Bacillota</taxon>
        <taxon>Bacilli</taxon>
        <taxon>Bacillales</taxon>
        <taxon>Bacillaceae</taxon>
        <taxon>Virgibacillus</taxon>
    </lineage>
</organism>
<evidence type="ECO:0000256" key="6">
    <source>
        <dbReference type="ARBA" id="ARBA00022670"/>
    </source>
</evidence>
<evidence type="ECO:0000256" key="17">
    <source>
        <dbReference type="SAM" id="Phobius"/>
    </source>
</evidence>
<dbReference type="SUPFAM" id="SSF53955">
    <property type="entry name" value="Lysozyme-like"/>
    <property type="match status" value="1"/>
</dbReference>
<feature type="domain" description="Penicillin-binding protein transpeptidase" evidence="18">
    <location>
        <begin position="322"/>
        <end position="568"/>
    </location>
</feature>
<evidence type="ECO:0000256" key="5">
    <source>
        <dbReference type="ARBA" id="ARBA00022645"/>
    </source>
</evidence>
<dbReference type="InterPro" id="IPR023346">
    <property type="entry name" value="Lysozyme-like_dom_sf"/>
</dbReference>
<proteinExistence type="inferred from homology"/>
<accession>A0A941DWR8</accession>
<dbReference type="AlphaFoldDB" id="A0A941DWR8"/>
<evidence type="ECO:0000256" key="13">
    <source>
        <dbReference type="ARBA" id="ARBA00023268"/>
    </source>
</evidence>
<gene>
    <name evidence="20" type="ORF">KCX74_06020</name>
</gene>
<dbReference type="GO" id="GO:0009252">
    <property type="term" value="P:peptidoglycan biosynthetic process"/>
    <property type="evidence" value="ECO:0007669"/>
    <property type="project" value="UniProtKB-KW"/>
</dbReference>
<dbReference type="InterPro" id="IPR001264">
    <property type="entry name" value="Glyco_trans_51"/>
</dbReference>
<keyword evidence="12 17" id="KW-0472">Membrane</keyword>